<feature type="compositionally biased region" description="Polar residues" evidence="1">
    <location>
        <begin position="9"/>
        <end position="21"/>
    </location>
</feature>
<evidence type="ECO:0000313" key="2">
    <source>
        <dbReference type="EMBL" id="KNZ47776.1"/>
    </source>
</evidence>
<gene>
    <name evidence="2" type="ORF">VP01_6155g2</name>
</gene>
<dbReference type="VEuPathDB" id="FungiDB:VP01_6155g2"/>
<dbReference type="AlphaFoldDB" id="A0A0L6UGV5"/>
<evidence type="ECO:0000256" key="1">
    <source>
        <dbReference type="SAM" id="MobiDB-lite"/>
    </source>
</evidence>
<dbReference type="Proteomes" id="UP000037035">
    <property type="component" value="Unassembled WGS sequence"/>
</dbReference>
<evidence type="ECO:0000313" key="3">
    <source>
        <dbReference type="Proteomes" id="UP000037035"/>
    </source>
</evidence>
<dbReference type="EMBL" id="LAVV01011447">
    <property type="protein sequence ID" value="KNZ47776.1"/>
    <property type="molecule type" value="Genomic_DNA"/>
</dbReference>
<accession>A0A0L6UGV5</accession>
<feature type="region of interest" description="Disordered" evidence="1">
    <location>
        <begin position="1"/>
        <end position="66"/>
    </location>
</feature>
<proteinExistence type="predicted"/>
<organism evidence="2 3">
    <name type="scientific">Puccinia sorghi</name>
    <dbReference type="NCBI Taxonomy" id="27349"/>
    <lineage>
        <taxon>Eukaryota</taxon>
        <taxon>Fungi</taxon>
        <taxon>Dikarya</taxon>
        <taxon>Basidiomycota</taxon>
        <taxon>Pucciniomycotina</taxon>
        <taxon>Pucciniomycetes</taxon>
        <taxon>Pucciniales</taxon>
        <taxon>Pucciniaceae</taxon>
        <taxon>Puccinia</taxon>
    </lineage>
</organism>
<reference evidence="2 3" key="1">
    <citation type="submission" date="2015-08" db="EMBL/GenBank/DDBJ databases">
        <title>Next Generation Sequencing and Analysis of the Genome of Puccinia sorghi L Schw, the Causal Agent of Maize Common Rust.</title>
        <authorList>
            <person name="Rochi L."/>
            <person name="Burguener G."/>
            <person name="Darino M."/>
            <person name="Turjanski A."/>
            <person name="Kreff E."/>
            <person name="Dieguez M.J."/>
            <person name="Sacco F."/>
        </authorList>
    </citation>
    <scope>NUCLEOTIDE SEQUENCE [LARGE SCALE GENOMIC DNA]</scope>
    <source>
        <strain evidence="2 3">RO10H11247</strain>
    </source>
</reference>
<feature type="non-terminal residue" evidence="2">
    <location>
        <position position="1"/>
    </location>
</feature>
<dbReference type="STRING" id="27349.A0A0L6UGV5"/>
<protein>
    <submittedName>
        <fullName evidence="2">Uncharacterized protein</fullName>
    </submittedName>
</protein>
<name>A0A0L6UGV5_9BASI</name>
<keyword evidence="3" id="KW-1185">Reference proteome</keyword>
<comment type="caution">
    <text evidence="2">The sequence shown here is derived from an EMBL/GenBank/DDBJ whole genome shotgun (WGS) entry which is preliminary data.</text>
</comment>
<dbReference type="OrthoDB" id="10543169at2759"/>
<sequence>SDKGEGNQEEFQPSGQMNKQGNEIPEKPHQSPENESPINTSKGKRRASNYSRSKMITRGLNSGGEEVRYWEKEEKEKDRSFEMAKLEQLALQEHIGKKYDLMTYCFLSVKRTEEIEQLENLVK</sequence>